<evidence type="ECO:0000313" key="2">
    <source>
        <dbReference type="Proteomes" id="UP000076584"/>
    </source>
</evidence>
<organism evidence="1 2">
    <name type="scientific">Colletotrichum incanum</name>
    <name type="common">Soybean anthracnose fungus</name>
    <dbReference type="NCBI Taxonomy" id="1573173"/>
    <lineage>
        <taxon>Eukaryota</taxon>
        <taxon>Fungi</taxon>
        <taxon>Dikarya</taxon>
        <taxon>Ascomycota</taxon>
        <taxon>Pezizomycotina</taxon>
        <taxon>Sordariomycetes</taxon>
        <taxon>Hypocreomycetidae</taxon>
        <taxon>Glomerellales</taxon>
        <taxon>Glomerellaceae</taxon>
        <taxon>Colletotrichum</taxon>
        <taxon>Colletotrichum spaethianum species complex</taxon>
    </lineage>
</organism>
<dbReference type="AlphaFoldDB" id="A0A167A124"/>
<proteinExistence type="predicted"/>
<evidence type="ECO:0000313" key="1">
    <source>
        <dbReference type="EMBL" id="KZL79590.1"/>
    </source>
</evidence>
<dbReference type="Proteomes" id="UP000076584">
    <property type="component" value="Unassembled WGS sequence"/>
</dbReference>
<reference evidence="1 2" key="1">
    <citation type="submission" date="2015-06" db="EMBL/GenBank/DDBJ databases">
        <title>Survival trade-offs in plant roots during colonization by closely related pathogenic and mutualistic fungi.</title>
        <authorList>
            <person name="Hacquard S."/>
            <person name="Kracher B."/>
            <person name="Hiruma K."/>
            <person name="Weinman A."/>
            <person name="Muench P."/>
            <person name="Garrido Oter R."/>
            <person name="Ver Loren van Themaat E."/>
            <person name="Dallerey J.-F."/>
            <person name="Damm U."/>
            <person name="Henrissat B."/>
            <person name="Lespinet O."/>
            <person name="Thon M."/>
            <person name="Kemen E."/>
            <person name="McHardy A.C."/>
            <person name="Schulze-Lefert P."/>
            <person name="O'Connell R.J."/>
        </authorList>
    </citation>
    <scope>NUCLEOTIDE SEQUENCE [LARGE SCALE GENOMIC DNA]</scope>
    <source>
        <strain evidence="1 2">MAFF 238704</strain>
    </source>
</reference>
<name>A0A167A124_COLIC</name>
<sequence>MRDPPRETVDPRQRATPSIWTWASEPRGFCNEALAPDTTPSGRHPVVQTQSYNVICRFCLPWPHLQEELITSLSQEGGSALTPSGSGMSRDNPRLTKSPLSFSCPQCQLAMQYHSARRLPCVIGQIRALSPRTPRYDIMSLSRVAGLPEAGLPRC</sequence>
<comment type="caution">
    <text evidence="1">The sequence shown here is derived from an EMBL/GenBank/DDBJ whole genome shotgun (WGS) entry which is preliminary data.</text>
</comment>
<dbReference type="EMBL" id="LFIW01002048">
    <property type="protein sequence ID" value="KZL79590.1"/>
    <property type="molecule type" value="Genomic_DNA"/>
</dbReference>
<keyword evidence="2" id="KW-1185">Reference proteome</keyword>
<gene>
    <name evidence="1" type="ORF">CI238_08894</name>
</gene>
<protein>
    <submittedName>
        <fullName evidence="1">Uncharacterized protein</fullName>
    </submittedName>
</protein>
<accession>A0A167A124</accession>